<feature type="signal peptide" evidence="1">
    <location>
        <begin position="1"/>
        <end position="20"/>
    </location>
</feature>
<dbReference type="EMBL" id="CM003536">
    <property type="protein sequence ID" value="RCV42797.1"/>
    <property type="molecule type" value="Genomic_DNA"/>
</dbReference>
<proteinExistence type="predicted"/>
<organism evidence="2">
    <name type="scientific">Setaria italica</name>
    <name type="common">Foxtail millet</name>
    <name type="synonym">Panicum italicum</name>
    <dbReference type="NCBI Taxonomy" id="4555"/>
    <lineage>
        <taxon>Eukaryota</taxon>
        <taxon>Viridiplantae</taxon>
        <taxon>Streptophyta</taxon>
        <taxon>Embryophyta</taxon>
        <taxon>Tracheophyta</taxon>
        <taxon>Spermatophyta</taxon>
        <taxon>Magnoliopsida</taxon>
        <taxon>Liliopsida</taxon>
        <taxon>Poales</taxon>
        <taxon>Poaceae</taxon>
        <taxon>PACMAD clade</taxon>
        <taxon>Panicoideae</taxon>
        <taxon>Panicodae</taxon>
        <taxon>Paniceae</taxon>
        <taxon>Cenchrinae</taxon>
        <taxon>Setaria</taxon>
    </lineage>
</organism>
<evidence type="ECO:0000256" key="1">
    <source>
        <dbReference type="SAM" id="SignalP"/>
    </source>
</evidence>
<reference evidence="2" key="2">
    <citation type="submission" date="2015-07" db="EMBL/GenBank/DDBJ databases">
        <authorList>
            <person name="Noorani M."/>
        </authorList>
    </citation>
    <scope>NUCLEOTIDE SEQUENCE</scope>
    <source>
        <strain evidence="2">Yugu1</strain>
    </source>
</reference>
<dbReference type="AlphaFoldDB" id="A0A368SK57"/>
<evidence type="ECO:0000313" key="2">
    <source>
        <dbReference type="EMBL" id="RCV42797.1"/>
    </source>
</evidence>
<sequence length="56" mass="6483">MHGIIYSVFFCFQFISPLCAKLWKGEERMTKEWQIKAATSEQAQLVLWQCCAGVII</sequence>
<accession>A0A368SK57</accession>
<feature type="chain" id="PRO_5016869511" evidence="1">
    <location>
        <begin position="21"/>
        <end position="56"/>
    </location>
</feature>
<reference evidence="2" key="1">
    <citation type="journal article" date="2012" name="Nat. Biotechnol.">
        <title>Reference genome sequence of the model plant Setaria.</title>
        <authorList>
            <person name="Bennetzen J.L."/>
            <person name="Schmutz J."/>
            <person name="Wang H."/>
            <person name="Percifield R."/>
            <person name="Hawkins J."/>
            <person name="Pontaroli A.C."/>
            <person name="Estep M."/>
            <person name="Feng L."/>
            <person name="Vaughn J.N."/>
            <person name="Grimwood J."/>
            <person name="Jenkins J."/>
            <person name="Barry K."/>
            <person name="Lindquist E."/>
            <person name="Hellsten U."/>
            <person name="Deshpande S."/>
            <person name="Wang X."/>
            <person name="Wu X."/>
            <person name="Mitros T."/>
            <person name="Triplett J."/>
            <person name="Yang X."/>
            <person name="Ye C.Y."/>
            <person name="Mauro-Herrera M."/>
            <person name="Wang L."/>
            <person name="Li P."/>
            <person name="Sharma M."/>
            <person name="Sharma R."/>
            <person name="Ronald P.C."/>
            <person name="Panaud O."/>
            <person name="Kellogg E.A."/>
            <person name="Brutnell T.P."/>
            <person name="Doust A.N."/>
            <person name="Tuskan G.A."/>
            <person name="Rokhsar D."/>
            <person name="Devos K.M."/>
        </authorList>
    </citation>
    <scope>NUCLEOTIDE SEQUENCE [LARGE SCALE GENOMIC DNA]</scope>
    <source>
        <strain evidence="2">Yugu1</strain>
    </source>
</reference>
<name>A0A368SK57_SETIT</name>
<protein>
    <submittedName>
        <fullName evidence="2">Uncharacterized protein</fullName>
    </submittedName>
</protein>
<gene>
    <name evidence="2" type="ORF">SETIT_9G244500v2</name>
</gene>
<keyword evidence="1" id="KW-0732">Signal</keyword>